<feature type="transmembrane region" description="Helical" evidence="19">
    <location>
        <begin position="139"/>
        <end position="160"/>
    </location>
</feature>
<evidence type="ECO:0000256" key="9">
    <source>
        <dbReference type="ARBA" id="ARBA00022679"/>
    </source>
</evidence>
<dbReference type="NCBIfam" id="TIGR00317">
    <property type="entry name" value="cobS"/>
    <property type="match status" value="1"/>
</dbReference>
<evidence type="ECO:0000256" key="16">
    <source>
        <dbReference type="ARBA" id="ARBA00032853"/>
    </source>
</evidence>
<accession>A0A662D138</accession>
<comment type="pathway">
    <text evidence="3 19">Cofactor biosynthesis; adenosylcobalamin biosynthesis; adenosylcobalamin from cob(II)yrinate a,c-diamide: step 7/7.</text>
</comment>
<dbReference type="Proteomes" id="UP000277457">
    <property type="component" value="Unassembled WGS sequence"/>
</dbReference>
<comment type="caution">
    <text evidence="20">The sequence shown here is derived from an EMBL/GenBank/DDBJ whole genome shotgun (WGS) entry which is preliminary data.</text>
</comment>
<proteinExistence type="inferred from homology"/>
<evidence type="ECO:0000313" key="21">
    <source>
        <dbReference type="Proteomes" id="UP000277457"/>
    </source>
</evidence>
<dbReference type="PANTHER" id="PTHR34148:SF1">
    <property type="entry name" value="ADENOSYLCOBINAMIDE-GDP RIBAZOLETRANSFERASE"/>
    <property type="match status" value="1"/>
</dbReference>
<evidence type="ECO:0000256" key="13">
    <source>
        <dbReference type="ARBA" id="ARBA00023136"/>
    </source>
</evidence>
<gene>
    <name evidence="19 20" type="primary">cobS</name>
    <name evidence="20" type="ORF">DRZ78_03950</name>
</gene>
<dbReference type="Pfam" id="PF02654">
    <property type="entry name" value="CobS"/>
    <property type="match status" value="1"/>
</dbReference>
<comment type="subcellular location">
    <subcellularLocation>
        <location evidence="2 19">Cell membrane</location>
        <topology evidence="2 19">Multi-pass membrane protein</topology>
    </subcellularLocation>
</comment>
<evidence type="ECO:0000256" key="17">
    <source>
        <dbReference type="ARBA" id="ARBA00048623"/>
    </source>
</evidence>
<evidence type="ECO:0000256" key="4">
    <source>
        <dbReference type="ARBA" id="ARBA00010561"/>
    </source>
</evidence>
<comment type="function">
    <text evidence="14 19">Joins adenosylcobinamide-GDP and alpha-ribazole to generate adenosylcobalamin (Ado-cobalamin). Also synthesizes adenosylcobalamin 5'-phosphate from adenosylcobinamide-GDP and alpha-ribazole 5'-phosphate.</text>
</comment>
<dbReference type="UniPathway" id="UPA00148">
    <property type="reaction ID" value="UER00238"/>
</dbReference>
<evidence type="ECO:0000313" key="20">
    <source>
        <dbReference type="EMBL" id="RLE06873.1"/>
    </source>
</evidence>
<evidence type="ECO:0000256" key="11">
    <source>
        <dbReference type="ARBA" id="ARBA00022842"/>
    </source>
</evidence>
<feature type="transmembrane region" description="Helical" evidence="19">
    <location>
        <begin position="35"/>
        <end position="54"/>
    </location>
</feature>
<dbReference type="GO" id="GO:0051073">
    <property type="term" value="F:adenosylcobinamide-GDP ribazoletransferase activity"/>
    <property type="evidence" value="ECO:0007669"/>
    <property type="project" value="UniProtKB-UniRule"/>
</dbReference>
<keyword evidence="9 19" id="KW-0808">Transferase</keyword>
<dbReference type="EMBL" id="QMPY01000141">
    <property type="protein sequence ID" value="RLE06873.1"/>
    <property type="molecule type" value="Genomic_DNA"/>
</dbReference>
<dbReference type="GO" id="GO:0009236">
    <property type="term" value="P:cobalamin biosynthetic process"/>
    <property type="evidence" value="ECO:0007669"/>
    <property type="project" value="UniProtKB-UniRule"/>
</dbReference>
<keyword evidence="10 19" id="KW-0812">Transmembrane</keyword>
<keyword evidence="11 19" id="KW-0460">Magnesium</keyword>
<comment type="catalytic activity">
    <reaction evidence="18 19">
        <text>alpha-ribazole 5'-phosphate + adenosylcob(III)inamide-GDP = adenosylcob(III)alamin 5'-phosphate + GMP + H(+)</text>
        <dbReference type="Rhea" id="RHEA:23560"/>
        <dbReference type="ChEBI" id="CHEBI:15378"/>
        <dbReference type="ChEBI" id="CHEBI:57918"/>
        <dbReference type="ChEBI" id="CHEBI:58115"/>
        <dbReference type="ChEBI" id="CHEBI:60487"/>
        <dbReference type="ChEBI" id="CHEBI:60493"/>
        <dbReference type="EC" id="2.7.8.26"/>
    </reaction>
</comment>
<comment type="similarity">
    <text evidence="4 19">Belongs to the CobS family.</text>
</comment>
<evidence type="ECO:0000256" key="18">
    <source>
        <dbReference type="ARBA" id="ARBA00049504"/>
    </source>
</evidence>
<dbReference type="HAMAP" id="MF_00719">
    <property type="entry name" value="CobS"/>
    <property type="match status" value="1"/>
</dbReference>
<keyword evidence="8 19" id="KW-0169">Cobalamin biosynthesis</keyword>
<evidence type="ECO:0000256" key="10">
    <source>
        <dbReference type="ARBA" id="ARBA00022692"/>
    </source>
</evidence>
<feature type="transmembrane region" description="Helical" evidence="19">
    <location>
        <begin position="107"/>
        <end position="127"/>
    </location>
</feature>
<dbReference type="GO" id="GO:0005886">
    <property type="term" value="C:plasma membrane"/>
    <property type="evidence" value="ECO:0007669"/>
    <property type="project" value="UniProtKB-SubCell"/>
</dbReference>
<evidence type="ECO:0000256" key="1">
    <source>
        <dbReference type="ARBA" id="ARBA00001946"/>
    </source>
</evidence>
<organism evidence="20 21">
    <name type="scientific">Aerophobetes bacterium</name>
    <dbReference type="NCBI Taxonomy" id="2030807"/>
    <lineage>
        <taxon>Bacteria</taxon>
        <taxon>Candidatus Aerophobota</taxon>
    </lineage>
</organism>
<feature type="transmembrane region" description="Helical" evidence="19">
    <location>
        <begin position="180"/>
        <end position="211"/>
    </location>
</feature>
<reference evidence="20 21" key="1">
    <citation type="submission" date="2018-06" db="EMBL/GenBank/DDBJ databases">
        <title>Extensive metabolic versatility and redundancy in microbially diverse, dynamic hydrothermal sediments.</title>
        <authorList>
            <person name="Dombrowski N."/>
            <person name="Teske A."/>
            <person name="Baker B.J."/>
        </authorList>
    </citation>
    <scope>NUCLEOTIDE SEQUENCE [LARGE SCALE GENOMIC DNA]</scope>
    <source>
        <strain evidence="20">B7_G13</strain>
    </source>
</reference>
<sequence length="247" mass="27634">MPMKSLFIAIQFLTIIPFGEKLKIEEGEFARSMVFFPVVGLIIGMFLVLINYLALIFLSSFVVNVLIIITWVILTGALHLDGFADTVDGLWGGQNKEERLKIMKDSFIGAKGGVALFCLLALKFALLMEIIPQYKYQTLLFTPVMGRWAMVVGIFLAPYAKEEGMAMPFVEHKDKRHLLWASLIALIIGLFLFKFVSLGIMGLTFFATFILTSYLKRRIGGITGDTLGALEEIIEVFILLVICLFSS</sequence>
<name>A0A662D138_UNCAE</name>
<evidence type="ECO:0000256" key="8">
    <source>
        <dbReference type="ARBA" id="ARBA00022573"/>
    </source>
</evidence>
<keyword evidence="7 19" id="KW-1003">Cell membrane</keyword>
<evidence type="ECO:0000256" key="6">
    <source>
        <dbReference type="ARBA" id="ARBA00015850"/>
    </source>
</evidence>
<dbReference type="EC" id="2.7.8.26" evidence="5 19"/>
<comment type="catalytic activity">
    <reaction evidence="17 19">
        <text>alpha-ribazole + adenosylcob(III)inamide-GDP = adenosylcob(III)alamin + GMP + H(+)</text>
        <dbReference type="Rhea" id="RHEA:16049"/>
        <dbReference type="ChEBI" id="CHEBI:10329"/>
        <dbReference type="ChEBI" id="CHEBI:15378"/>
        <dbReference type="ChEBI" id="CHEBI:18408"/>
        <dbReference type="ChEBI" id="CHEBI:58115"/>
        <dbReference type="ChEBI" id="CHEBI:60487"/>
        <dbReference type="EC" id="2.7.8.26"/>
    </reaction>
</comment>
<evidence type="ECO:0000256" key="5">
    <source>
        <dbReference type="ARBA" id="ARBA00013200"/>
    </source>
</evidence>
<evidence type="ECO:0000256" key="7">
    <source>
        <dbReference type="ARBA" id="ARBA00022475"/>
    </source>
</evidence>
<protein>
    <recommendedName>
        <fullName evidence="6 19">Adenosylcobinamide-GDP ribazoletransferase</fullName>
        <ecNumber evidence="5 19">2.7.8.26</ecNumber>
    </recommendedName>
    <alternativeName>
        <fullName evidence="16 19">Cobalamin synthase</fullName>
    </alternativeName>
    <alternativeName>
        <fullName evidence="15 19">Cobalamin-5'-phosphate synthase</fullName>
    </alternativeName>
</protein>
<keyword evidence="12 19" id="KW-1133">Transmembrane helix</keyword>
<dbReference type="InterPro" id="IPR003805">
    <property type="entry name" value="CobS"/>
</dbReference>
<evidence type="ECO:0000256" key="14">
    <source>
        <dbReference type="ARBA" id="ARBA00025228"/>
    </source>
</evidence>
<keyword evidence="13 19" id="KW-0472">Membrane</keyword>
<evidence type="ECO:0000256" key="12">
    <source>
        <dbReference type="ARBA" id="ARBA00022989"/>
    </source>
</evidence>
<dbReference type="GO" id="GO:0008818">
    <property type="term" value="F:cobalamin 5'-phosphate synthase activity"/>
    <property type="evidence" value="ECO:0007669"/>
    <property type="project" value="UniProtKB-UniRule"/>
</dbReference>
<comment type="cofactor">
    <cofactor evidence="1 19">
        <name>Mg(2+)</name>
        <dbReference type="ChEBI" id="CHEBI:18420"/>
    </cofactor>
</comment>
<dbReference type="AlphaFoldDB" id="A0A662D138"/>
<feature type="transmembrane region" description="Helical" evidence="19">
    <location>
        <begin position="61"/>
        <end position="80"/>
    </location>
</feature>
<dbReference type="PANTHER" id="PTHR34148">
    <property type="entry name" value="ADENOSYLCOBINAMIDE-GDP RIBAZOLETRANSFERASE"/>
    <property type="match status" value="1"/>
</dbReference>
<evidence type="ECO:0000256" key="2">
    <source>
        <dbReference type="ARBA" id="ARBA00004651"/>
    </source>
</evidence>
<evidence type="ECO:0000256" key="3">
    <source>
        <dbReference type="ARBA" id="ARBA00004663"/>
    </source>
</evidence>
<evidence type="ECO:0000256" key="15">
    <source>
        <dbReference type="ARBA" id="ARBA00032605"/>
    </source>
</evidence>
<evidence type="ECO:0000256" key="19">
    <source>
        <dbReference type="HAMAP-Rule" id="MF_00719"/>
    </source>
</evidence>